<comment type="caution">
    <text evidence="2">The sequence shown here is derived from an EMBL/GenBank/DDBJ whole genome shotgun (WGS) entry which is preliminary data.</text>
</comment>
<dbReference type="PANTHER" id="PTHR38013">
    <property type="entry name" value="GLYCOPROTEIN/POLYSACCHARIDE METABOLISM"/>
    <property type="match status" value="1"/>
</dbReference>
<dbReference type="InterPro" id="IPR053196">
    <property type="entry name" value="Lipoprotein_YbaY-like"/>
</dbReference>
<dbReference type="Proteomes" id="UP001193035">
    <property type="component" value="Unassembled WGS sequence"/>
</dbReference>
<evidence type="ECO:0000259" key="1">
    <source>
        <dbReference type="Pfam" id="PF03724"/>
    </source>
</evidence>
<name>A0ABY2WYX2_9RHOB</name>
<dbReference type="Gene3D" id="2.40.128.270">
    <property type="match status" value="1"/>
</dbReference>
<dbReference type="InterPro" id="IPR039366">
    <property type="entry name" value="Pilotin"/>
</dbReference>
<dbReference type="PANTHER" id="PTHR38013:SF1">
    <property type="entry name" value="GLYCOPROTEIN_POLYSACCHARIDE METABOLISM"/>
    <property type="match status" value="1"/>
</dbReference>
<protein>
    <submittedName>
        <fullName evidence="2">META domain-containing protein</fullName>
    </submittedName>
</protein>
<dbReference type="Pfam" id="PF09619">
    <property type="entry name" value="YscW"/>
    <property type="match status" value="1"/>
</dbReference>
<dbReference type="Pfam" id="PF03724">
    <property type="entry name" value="META"/>
    <property type="match status" value="1"/>
</dbReference>
<keyword evidence="3" id="KW-1185">Reference proteome</keyword>
<organism evidence="2 3">
    <name type="scientific">Ruegeria sediminis</name>
    <dbReference type="NCBI Taxonomy" id="2583820"/>
    <lineage>
        <taxon>Bacteria</taxon>
        <taxon>Pseudomonadati</taxon>
        <taxon>Pseudomonadota</taxon>
        <taxon>Alphaproteobacteria</taxon>
        <taxon>Rhodobacterales</taxon>
        <taxon>Roseobacteraceae</taxon>
        <taxon>Ruegeria</taxon>
    </lineage>
</organism>
<proteinExistence type="predicted"/>
<reference evidence="2 3" key="1">
    <citation type="submission" date="2019-05" db="EMBL/GenBank/DDBJ databases">
        <title>Ruegeria sp. nov., isolated from tidal flat.</title>
        <authorList>
            <person name="Kim W."/>
        </authorList>
    </citation>
    <scope>NUCLEOTIDE SEQUENCE [LARGE SCALE GENOMIC DNA]</scope>
    <source>
        <strain evidence="2 3">CAU 1488</strain>
    </source>
</reference>
<dbReference type="InterPro" id="IPR038670">
    <property type="entry name" value="HslJ-like_sf"/>
</dbReference>
<feature type="domain" description="DUF306" evidence="1">
    <location>
        <begin position="115"/>
        <end position="223"/>
    </location>
</feature>
<gene>
    <name evidence="2" type="ORF">FGK63_10320</name>
</gene>
<dbReference type="InterPro" id="IPR005184">
    <property type="entry name" value="DUF306_Meta_HslJ"/>
</dbReference>
<dbReference type="EMBL" id="VCPD01000003">
    <property type="protein sequence ID" value="TMV08082.1"/>
    <property type="molecule type" value="Genomic_DNA"/>
</dbReference>
<sequence length="226" mass="24181">MAQAGTVQGTATYRERIAVPPGAVLEVALMDVSLADAPAVVLSSQRYALKGVPAEFQLSYDDALIAKNMSYVVRASIREAGKLLFTTDTAYPVLTRGAGDTVDLVLVRVAEERAAVLDNTTWQATELNGQALEVEKKPELAFAEAGAISGNAGCNRFSGQAEIAEGEISFPGNMAVTMMACPPPYDEIERDFLQTLPTVQEYFVEGDQLVLANGAGDLVMRFEAKK</sequence>
<evidence type="ECO:0000313" key="3">
    <source>
        <dbReference type="Proteomes" id="UP001193035"/>
    </source>
</evidence>
<evidence type="ECO:0000313" key="2">
    <source>
        <dbReference type="EMBL" id="TMV08082.1"/>
    </source>
</evidence>
<accession>A0ABY2WYX2</accession>